<feature type="transmembrane region" description="Helical" evidence="16">
    <location>
        <begin position="67"/>
        <end position="87"/>
    </location>
</feature>
<dbReference type="PROSITE" id="PS50999">
    <property type="entry name" value="COX2_TM"/>
    <property type="match status" value="1"/>
</dbReference>
<comment type="cofactor">
    <cofactor evidence="15">
        <name>Cu cation</name>
        <dbReference type="ChEBI" id="CHEBI:23378"/>
    </cofactor>
    <text evidence="15">Binds a copper A center.</text>
</comment>
<dbReference type="PANTHER" id="PTHR22888:SF9">
    <property type="entry name" value="CYTOCHROME C OXIDASE SUBUNIT 2"/>
    <property type="match status" value="1"/>
</dbReference>
<dbReference type="InterPro" id="IPR036257">
    <property type="entry name" value="Cyt_c_oxidase_su2_TM_sf"/>
</dbReference>
<dbReference type="AlphaFoldDB" id="A0A1P7YWC3"/>
<keyword evidence="6 15" id="KW-0812">Transmembrane</keyword>
<keyword evidence="12 15" id="KW-0186">Copper</keyword>
<evidence type="ECO:0000313" key="19">
    <source>
        <dbReference type="EMBL" id="AKM99598.1"/>
    </source>
</evidence>
<reference evidence="19" key="1">
    <citation type="submission" date="2015-01" db="EMBL/GenBank/DDBJ databases">
        <title>Complete mitochondrial genome of Vaginulus alte (Gastropoda: Pulmonata: Systellommatophora: Veronicellidae).</title>
        <authorList>
            <person name="Liu C."/>
            <person name="Shen H.D."/>
        </authorList>
    </citation>
    <scope>NUCLEOTIDE SEQUENCE</scope>
</reference>
<evidence type="ECO:0000259" key="18">
    <source>
        <dbReference type="PROSITE" id="PS50999"/>
    </source>
</evidence>
<comment type="similarity">
    <text evidence="2 15">Belongs to the cytochrome c oxidase subunit 2 family.</text>
</comment>
<evidence type="ECO:0000256" key="11">
    <source>
        <dbReference type="ARBA" id="ARBA00022989"/>
    </source>
</evidence>
<dbReference type="PRINTS" id="PR01166">
    <property type="entry name" value="CYCOXIDASEII"/>
</dbReference>
<comment type="catalytic activity">
    <reaction evidence="14">
        <text>4 Fe(II)-[cytochrome c] + O2 + 8 H(+)(in) = 4 Fe(III)-[cytochrome c] + 2 H2O + 4 H(+)(out)</text>
        <dbReference type="Rhea" id="RHEA:11436"/>
        <dbReference type="Rhea" id="RHEA-COMP:10350"/>
        <dbReference type="Rhea" id="RHEA-COMP:14399"/>
        <dbReference type="ChEBI" id="CHEBI:15377"/>
        <dbReference type="ChEBI" id="CHEBI:15378"/>
        <dbReference type="ChEBI" id="CHEBI:15379"/>
        <dbReference type="ChEBI" id="CHEBI:29033"/>
        <dbReference type="ChEBI" id="CHEBI:29034"/>
        <dbReference type="EC" id="7.1.1.9"/>
    </reaction>
    <physiologicalReaction direction="left-to-right" evidence="14">
        <dbReference type="Rhea" id="RHEA:11437"/>
    </physiologicalReaction>
</comment>
<keyword evidence="9" id="KW-1278">Translocase</keyword>
<evidence type="ECO:0000256" key="4">
    <source>
        <dbReference type="ARBA" id="ARBA00022448"/>
    </source>
</evidence>
<feature type="transmembrane region" description="Helical" evidence="16">
    <location>
        <begin position="27"/>
        <end position="47"/>
    </location>
</feature>
<dbReference type="GO" id="GO:0004129">
    <property type="term" value="F:cytochrome-c oxidase activity"/>
    <property type="evidence" value="ECO:0007669"/>
    <property type="project" value="UniProtKB-EC"/>
</dbReference>
<protein>
    <recommendedName>
        <fullName evidence="3 15">Cytochrome c oxidase subunit 2</fullName>
    </recommendedName>
</protein>
<evidence type="ECO:0000256" key="14">
    <source>
        <dbReference type="ARBA" id="ARBA00049512"/>
    </source>
</evidence>
<organism evidence="19">
    <name type="scientific">Eleutherocaulis alte</name>
    <dbReference type="NCBI Taxonomy" id="74076"/>
    <lineage>
        <taxon>Eukaryota</taxon>
        <taxon>Metazoa</taxon>
        <taxon>Spiralia</taxon>
        <taxon>Lophotrochozoa</taxon>
        <taxon>Mollusca</taxon>
        <taxon>Gastropoda</taxon>
        <taxon>Heterobranchia</taxon>
        <taxon>Euthyneura</taxon>
        <taxon>Panpulmonata</taxon>
        <taxon>Eupulmonata</taxon>
        <taxon>Systellommatophora</taxon>
        <taxon>Veronicelloidea</taxon>
        <taxon>Veronicellidae</taxon>
        <taxon>Eleutherocaulis</taxon>
    </lineage>
</organism>
<dbReference type="SUPFAM" id="SSF49503">
    <property type="entry name" value="Cupredoxins"/>
    <property type="match status" value="1"/>
</dbReference>
<evidence type="ECO:0000256" key="7">
    <source>
        <dbReference type="ARBA" id="ARBA00022723"/>
    </source>
</evidence>
<dbReference type="PROSITE" id="PS50857">
    <property type="entry name" value="COX2_CUA"/>
    <property type="match status" value="1"/>
</dbReference>
<dbReference type="GeneID" id="79126843"/>
<dbReference type="EMBL" id="KP635441">
    <property type="protein sequence ID" value="AKM99598.1"/>
    <property type="molecule type" value="Genomic_DNA"/>
</dbReference>
<dbReference type="InterPro" id="IPR034210">
    <property type="entry name" value="CcO_II_C"/>
</dbReference>
<evidence type="ECO:0000256" key="15">
    <source>
        <dbReference type="RuleBase" id="RU000457"/>
    </source>
</evidence>
<name>A0A1P7YWC3_9EUPU</name>
<dbReference type="SUPFAM" id="SSF81464">
    <property type="entry name" value="Cytochrome c oxidase subunit II-like, transmembrane region"/>
    <property type="match status" value="1"/>
</dbReference>
<proteinExistence type="inferred from homology"/>
<keyword evidence="7 15" id="KW-0479">Metal-binding</keyword>
<gene>
    <name evidence="19" type="primary">COX2</name>
</gene>
<keyword evidence="8" id="KW-0460">Magnesium</keyword>
<evidence type="ECO:0000256" key="1">
    <source>
        <dbReference type="ARBA" id="ARBA00004141"/>
    </source>
</evidence>
<evidence type="ECO:0000256" key="10">
    <source>
        <dbReference type="ARBA" id="ARBA00022982"/>
    </source>
</evidence>
<dbReference type="CTD" id="4513"/>
<comment type="subcellular location">
    <subcellularLocation>
        <location evidence="1">Membrane</location>
        <topology evidence="1">Multi-pass membrane protein</topology>
    </subcellularLocation>
    <subcellularLocation>
        <location evidence="15">Mitochondrion inner membrane</location>
        <topology evidence="15">Multi-pass membrane protein</topology>
    </subcellularLocation>
</comment>
<evidence type="ECO:0000259" key="17">
    <source>
        <dbReference type="PROSITE" id="PS50857"/>
    </source>
</evidence>
<dbReference type="Pfam" id="PF02790">
    <property type="entry name" value="COX2_TM"/>
    <property type="match status" value="1"/>
</dbReference>
<dbReference type="InterPro" id="IPR011759">
    <property type="entry name" value="Cyt_c_oxidase_su2_TM_dom"/>
</dbReference>
<accession>A0A1P7YWC3</accession>
<evidence type="ECO:0000256" key="2">
    <source>
        <dbReference type="ARBA" id="ARBA00007866"/>
    </source>
</evidence>
<dbReference type="GO" id="GO:0005507">
    <property type="term" value="F:copper ion binding"/>
    <property type="evidence" value="ECO:0007669"/>
    <property type="project" value="InterPro"/>
</dbReference>
<dbReference type="GO" id="GO:0005743">
    <property type="term" value="C:mitochondrial inner membrane"/>
    <property type="evidence" value="ECO:0007669"/>
    <property type="project" value="UniProtKB-SubCell"/>
</dbReference>
<dbReference type="RefSeq" id="YP_010713942.1">
    <property type="nucleotide sequence ID" value="NC_072244.1"/>
</dbReference>
<dbReference type="InterPro" id="IPR001505">
    <property type="entry name" value="Copper_CuA"/>
</dbReference>
<evidence type="ECO:0000256" key="6">
    <source>
        <dbReference type="ARBA" id="ARBA00022692"/>
    </source>
</evidence>
<keyword evidence="15 19" id="KW-0496">Mitochondrion</keyword>
<evidence type="ECO:0000256" key="3">
    <source>
        <dbReference type="ARBA" id="ARBA00015946"/>
    </source>
</evidence>
<geneLocation type="mitochondrion" evidence="19"/>
<dbReference type="InterPro" id="IPR002429">
    <property type="entry name" value="CcO_II-like_C"/>
</dbReference>
<feature type="domain" description="Cytochrome oxidase subunit II transmembrane region profile" evidence="18">
    <location>
        <begin position="1"/>
        <end position="91"/>
    </location>
</feature>
<evidence type="ECO:0000256" key="9">
    <source>
        <dbReference type="ARBA" id="ARBA00022967"/>
    </source>
</evidence>
<keyword evidence="4 15" id="KW-0813">Transport</keyword>
<feature type="domain" description="Cytochrome oxidase subunit II copper A binding" evidence="17">
    <location>
        <begin position="91"/>
        <end position="211"/>
    </location>
</feature>
<dbReference type="GO" id="GO:0042773">
    <property type="term" value="P:ATP synthesis coupled electron transport"/>
    <property type="evidence" value="ECO:0007669"/>
    <property type="project" value="TreeGrafter"/>
</dbReference>
<evidence type="ECO:0000256" key="16">
    <source>
        <dbReference type="SAM" id="Phobius"/>
    </source>
</evidence>
<evidence type="ECO:0000256" key="13">
    <source>
        <dbReference type="ARBA" id="ARBA00023136"/>
    </source>
</evidence>
<comment type="function">
    <text evidence="15">Component of the cytochrome c oxidase, the last enzyme in the mitochondrial electron transport chain which drives oxidative phosphorylation. The respiratory chain contains 3 multisubunit complexes succinate dehydrogenase (complex II, CII), ubiquinol-cytochrome c oxidoreductase (cytochrome b-c1 complex, complex III, CIII) and cytochrome c oxidase (complex IV, CIV), that cooperate to transfer electrons derived from NADH and succinate to molecular oxygen, creating an electrochemical gradient over the inner membrane that drives transmembrane transport and the ATP synthase. Cytochrome c oxidase is the component of the respiratory chain that catalyzes the reduction of oxygen to water. Electrons originating from reduced cytochrome c in the intermembrane space (IMS) are transferred via the dinuclear copper A center (CU(A)) of subunit 2 and heme A of subunit 1 to the active site in subunit 1, a binuclear center (BNC) formed by heme A3 and copper B (CU(B)). The BNC reduces molecular oxygen to 2 water molecules using 4 electrons from cytochrome c in the IMS and 4 protons from the mitochondrial matrix.</text>
</comment>
<sequence length="211" mass="23751">MSLWGQMGLQDPSTPIQMEMITFHDHAMVVLVGIFSLVLFFGIKFVSYSFSTRTLHEAQMLETVWTIVPAILLIFLALPSLRLLYLIDEKSTGLPLKVVGHQWYWSYGWGNFESFDSFMIKDEDLNVGDYRLLEVDNRVNTPLGCDINLVCTSADVLHSWALPAAGVKIDAVPGRLNTSGLYFNYSGVFYGQCSEICGANHSFMPIVMEVY</sequence>
<keyword evidence="5 15" id="KW-0679">Respiratory chain</keyword>
<dbReference type="Gene3D" id="1.10.287.90">
    <property type="match status" value="1"/>
</dbReference>
<keyword evidence="11 16" id="KW-1133">Transmembrane helix</keyword>
<dbReference type="PROSITE" id="PS00078">
    <property type="entry name" value="COX2"/>
    <property type="match status" value="1"/>
</dbReference>
<evidence type="ECO:0000256" key="5">
    <source>
        <dbReference type="ARBA" id="ARBA00022660"/>
    </source>
</evidence>
<dbReference type="Pfam" id="PF00116">
    <property type="entry name" value="COX2"/>
    <property type="match status" value="1"/>
</dbReference>
<evidence type="ECO:0000256" key="8">
    <source>
        <dbReference type="ARBA" id="ARBA00022842"/>
    </source>
</evidence>
<dbReference type="InterPro" id="IPR008972">
    <property type="entry name" value="Cupredoxin"/>
</dbReference>
<keyword evidence="13 15" id="KW-0472">Membrane</keyword>
<dbReference type="CDD" id="cd13912">
    <property type="entry name" value="CcO_II_C"/>
    <property type="match status" value="1"/>
</dbReference>
<dbReference type="InterPro" id="IPR045187">
    <property type="entry name" value="CcO_II"/>
</dbReference>
<dbReference type="PANTHER" id="PTHR22888">
    <property type="entry name" value="CYTOCHROME C OXIDASE, SUBUNIT II"/>
    <property type="match status" value="1"/>
</dbReference>
<keyword evidence="15" id="KW-0999">Mitochondrion inner membrane</keyword>
<dbReference type="Gene3D" id="2.60.40.420">
    <property type="entry name" value="Cupredoxins - blue copper proteins"/>
    <property type="match status" value="1"/>
</dbReference>
<keyword evidence="10 15" id="KW-0249">Electron transport</keyword>
<evidence type="ECO:0000256" key="12">
    <source>
        <dbReference type="ARBA" id="ARBA00023008"/>
    </source>
</evidence>